<evidence type="ECO:0000313" key="5">
    <source>
        <dbReference type="WBParaSite" id="GPUH_0002640201-mRNA-1"/>
    </source>
</evidence>
<dbReference type="EMBL" id="UYRT01110340">
    <property type="protein sequence ID" value="VDN45464.1"/>
    <property type="molecule type" value="Genomic_DNA"/>
</dbReference>
<reference evidence="3 4" key="2">
    <citation type="submission" date="2018-11" db="EMBL/GenBank/DDBJ databases">
        <authorList>
            <consortium name="Pathogen Informatics"/>
        </authorList>
    </citation>
    <scope>NUCLEOTIDE SEQUENCE [LARGE SCALE GENOMIC DNA]</scope>
</reference>
<evidence type="ECO:0000313" key="3">
    <source>
        <dbReference type="EMBL" id="VDN45464.1"/>
    </source>
</evidence>
<evidence type="ECO:0000256" key="1">
    <source>
        <dbReference type="PROSITE-ProRule" id="PRU00152"/>
    </source>
</evidence>
<protein>
    <submittedName>
        <fullName evidence="5">PLAT domain-containing protein</fullName>
    </submittedName>
</protein>
<evidence type="ECO:0000259" key="2">
    <source>
        <dbReference type="PROSITE" id="PS50095"/>
    </source>
</evidence>
<feature type="domain" description="PLAT" evidence="2">
    <location>
        <begin position="1"/>
        <end position="42"/>
    </location>
</feature>
<dbReference type="WBParaSite" id="GPUH_0002640201-mRNA-1">
    <property type="protein sequence ID" value="GPUH_0002640201-mRNA-1"/>
    <property type="gene ID" value="GPUH_0002640201"/>
</dbReference>
<dbReference type="OrthoDB" id="5322100at2759"/>
<dbReference type="AlphaFoldDB" id="A0A183EZI1"/>
<gene>
    <name evidence="3" type="ORF">GPUH_LOCUS26372</name>
</gene>
<proteinExistence type="predicted"/>
<dbReference type="InterPro" id="IPR001024">
    <property type="entry name" value="PLAT/LH2_dom"/>
</dbReference>
<organism evidence="5">
    <name type="scientific">Gongylonema pulchrum</name>
    <dbReference type="NCBI Taxonomy" id="637853"/>
    <lineage>
        <taxon>Eukaryota</taxon>
        <taxon>Metazoa</taxon>
        <taxon>Ecdysozoa</taxon>
        <taxon>Nematoda</taxon>
        <taxon>Chromadorea</taxon>
        <taxon>Rhabditida</taxon>
        <taxon>Spirurina</taxon>
        <taxon>Spiruromorpha</taxon>
        <taxon>Spiruroidea</taxon>
        <taxon>Gongylonematidae</taxon>
        <taxon>Gongylonema</taxon>
    </lineage>
</organism>
<keyword evidence="4" id="KW-1185">Reference proteome</keyword>
<reference evidence="5" key="1">
    <citation type="submission" date="2016-06" db="UniProtKB">
        <authorList>
            <consortium name="WormBaseParasite"/>
        </authorList>
    </citation>
    <scope>IDENTIFICATION</scope>
</reference>
<dbReference type="Proteomes" id="UP000271098">
    <property type="component" value="Unassembled WGS sequence"/>
</dbReference>
<evidence type="ECO:0000313" key="4">
    <source>
        <dbReference type="Proteomes" id="UP000271098"/>
    </source>
</evidence>
<comment type="caution">
    <text evidence="1">Lacks conserved residue(s) required for the propagation of feature annotation.</text>
</comment>
<dbReference type="PROSITE" id="PS50095">
    <property type="entry name" value="PLAT"/>
    <property type="match status" value="1"/>
</dbReference>
<accession>A0A183EZI1</accession>
<name>A0A183EZI1_9BILA</name>
<sequence length="186" mass="21347">MPDYFLDYVELKDLDTDERMVSYVAKWLKIGHSEKHAQPFREFPVFRAAFEPLTGKIKLSSRRRRHLKDPIGYVQLFGEIGETGRFPVNLAYASNSKTEISFKAEAVSIGRVHSTRLYVKTNEIGKFMKIYNFYPKFKLTAVHSRPASAIMHFCTILCSNVTRNVIYSKNLQLPSPTSSKSPSCQE</sequence>